<organism evidence="12">
    <name type="scientific">Chlamydomonas leiostraca</name>
    <dbReference type="NCBI Taxonomy" id="1034604"/>
    <lineage>
        <taxon>Eukaryota</taxon>
        <taxon>Viridiplantae</taxon>
        <taxon>Chlorophyta</taxon>
        <taxon>core chlorophytes</taxon>
        <taxon>Chlorophyceae</taxon>
        <taxon>CS clade</taxon>
        <taxon>Chlamydomonadales</taxon>
        <taxon>Chlamydomonadaceae</taxon>
        <taxon>Chlamydomonas</taxon>
    </lineage>
</organism>
<proteinExistence type="inferred from homology"/>
<dbReference type="Pfam" id="PF03725">
    <property type="entry name" value="RNase_PH_C"/>
    <property type="match status" value="1"/>
</dbReference>
<evidence type="ECO:0000259" key="11">
    <source>
        <dbReference type="Pfam" id="PF03725"/>
    </source>
</evidence>
<dbReference type="GO" id="GO:0034476">
    <property type="term" value="P:U5 snRNA 3'-end processing"/>
    <property type="evidence" value="ECO:0007669"/>
    <property type="project" value="TreeGrafter"/>
</dbReference>
<dbReference type="GO" id="GO:0071038">
    <property type="term" value="P:TRAMP-dependent tRNA surveillance pathway"/>
    <property type="evidence" value="ECO:0007669"/>
    <property type="project" value="TreeGrafter"/>
</dbReference>
<evidence type="ECO:0000256" key="4">
    <source>
        <dbReference type="ARBA" id="ARBA00022490"/>
    </source>
</evidence>
<dbReference type="InterPro" id="IPR001247">
    <property type="entry name" value="ExoRNase_PH_dom1"/>
</dbReference>
<protein>
    <recommendedName>
        <fullName evidence="9">Ribosomal RNA-processing protein 43</fullName>
    </recommendedName>
</protein>
<dbReference type="InterPro" id="IPR027408">
    <property type="entry name" value="PNPase/RNase_PH_dom_sf"/>
</dbReference>
<sequence length="297" mass="31849">MATVLADEGLQADAFKKLYPNAYFQRWVEEGVRPDGRTLGRGRPLTIGVGAVASCRGSAMVKLGHTTVLAGIQVSLGRPSDELPDQGSLVVNVEYAPFATADYRPGKPSEQACAVSERLQALLRPMGLEQQLCIKSGKAAFTAEANIYVLNADGCVLDAVLLATTTALRDLKLPAVKDTKEGGVRMDDSAAARKQPARHLTLPCQPLAISMALYKDKLLVDPTVEEESIASSSVTVVLDERSRLHGMYKTGGSVLATPMVLTQCIEAAKLRYREMSALVQQQLEEAAAEEAGEDMES</sequence>
<dbReference type="GO" id="GO:0000176">
    <property type="term" value="C:nuclear exosome (RNase complex)"/>
    <property type="evidence" value="ECO:0007669"/>
    <property type="project" value="TreeGrafter"/>
</dbReference>
<evidence type="ECO:0000256" key="1">
    <source>
        <dbReference type="ARBA" id="ARBA00004496"/>
    </source>
</evidence>
<keyword evidence="8" id="KW-0539">Nucleus</keyword>
<dbReference type="GO" id="GO:0016075">
    <property type="term" value="P:rRNA catabolic process"/>
    <property type="evidence" value="ECO:0007669"/>
    <property type="project" value="TreeGrafter"/>
</dbReference>
<evidence type="ECO:0000256" key="7">
    <source>
        <dbReference type="ARBA" id="ARBA00022884"/>
    </source>
</evidence>
<dbReference type="Pfam" id="PF01138">
    <property type="entry name" value="RNase_PH"/>
    <property type="match status" value="1"/>
</dbReference>
<dbReference type="GO" id="GO:0005730">
    <property type="term" value="C:nucleolus"/>
    <property type="evidence" value="ECO:0007669"/>
    <property type="project" value="UniProtKB-SubCell"/>
</dbReference>
<evidence type="ECO:0000259" key="10">
    <source>
        <dbReference type="Pfam" id="PF01138"/>
    </source>
</evidence>
<evidence type="ECO:0000313" key="12">
    <source>
        <dbReference type="EMBL" id="CAD8676756.1"/>
    </source>
</evidence>
<evidence type="ECO:0000256" key="6">
    <source>
        <dbReference type="ARBA" id="ARBA00022835"/>
    </source>
</evidence>
<feature type="domain" description="Exoribonuclease phosphorolytic" evidence="11">
    <location>
        <begin position="205"/>
        <end position="269"/>
    </location>
</feature>
<dbReference type="Gene3D" id="3.30.230.70">
    <property type="entry name" value="GHMP Kinase, N-terminal domain"/>
    <property type="match status" value="1"/>
</dbReference>
<dbReference type="SUPFAM" id="SSF54211">
    <property type="entry name" value="Ribosomal protein S5 domain 2-like"/>
    <property type="match status" value="1"/>
</dbReference>
<evidence type="ECO:0000256" key="2">
    <source>
        <dbReference type="ARBA" id="ARBA00004604"/>
    </source>
</evidence>
<dbReference type="EMBL" id="HBFB01013560">
    <property type="protein sequence ID" value="CAD8676756.1"/>
    <property type="molecule type" value="Transcribed_RNA"/>
</dbReference>
<feature type="domain" description="Exoribonuclease phosphorolytic" evidence="10">
    <location>
        <begin position="42"/>
        <end position="174"/>
    </location>
</feature>
<dbReference type="InterPro" id="IPR020568">
    <property type="entry name" value="Ribosomal_Su5_D2-typ_SF"/>
</dbReference>
<dbReference type="SUPFAM" id="SSF55666">
    <property type="entry name" value="Ribonuclease PH domain 2-like"/>
    <property type="match status" value="1"/>
</dbReference>
<dbReference type="GO" id="GO:0034473">
    <property type="term" value="P:U1 snRNA 3'-end processing"/>
    <property type="evidence" value="ECO:0007669"/>
    <property type="project" value="TreeGrafter"/>
</dbReference>
<dbReference type="GO" id="GO:0071028">
    <property type="term" value="P:nuclear mRNA surveillance"/>
    <property type="evidence" value="ECO:0007669"/>
    <property type="project" value="TreeGrafter"/>
</dbReference>
<dbReference type="PANTHER" id="PTHR11097:SF9">
    <property type="entry name" value="EXOSOME COMPLEX COMPONENT RRP43"/>
    <property type="match status" value="1"/>
</dbReference>
<dbReference type="GO" id="GO:0035925">
    <property type="term" value="F:mRNA 3'-UTR AU-rich region binding"/>
    <property type="evidence" value="ECO:0007669"/>
    <property type="project" value="TreeGrafter"/>
</dbReference>
<dbReference type="InterPro" id="IPR050590">
    <property type="entry name" value="Exosome_comp_Rrp42_subfam"/>
</dbReference>
<keyword evidence="7" id="KW-0694">RNA-binding</keyword>
<dbReference type="InterPro" id="IPR036345">
    <property type="entry name" value="ExoRNase_PH_dom2_sf"/>
</dbReference>
<dbReference type="GO" id="GO:0034475">
    <property type="term" value="P:U4 snRNA 3'-end processing"/>
    <property type="evidence" value="ECO:0007669"/>
    <property type="project" value="TreeGrafter"/>
</dbReference>
<dbReference type="InterPro" id="IPR015847">
    <property type="entry name" value="ExoRNase_PH_dom2"/>
</dbReference>
<dbReference type="AlphaFoldDB" id="A0A7S0WPP7"/>
<name>A0A7S0WPP7_9CHLO</name>
<evidence type="ECO:0000256" key="3">
    <source>
        <dbReference type="ARBA" id="ARBA00006678"/>
    </source>
</evidence>
<evidence type="ECO:0000256" key="5">
    <source>
        <dbReference type="ARBA" id="ARBA00022552"/>
    </source>
</evidence>
<comment type="subcellular location">
    <subcellularLocation>
        <location evidence="1">Cytoplasm</location>
    </subcellularLocation>
    <subcellularLocation>
        <location evidence="2">Nucleus</location>
        <location evidence="2">Nucleolus</location>
    </subcellularLocation>
</comment>
<keyword evidence="6" id="KW-0271">Exosome</keyword>
<evidence type="ECO:0000256" key="9">
    <source>
        <dbReference type="ARBA" id="ARBA00030617"/>
    </source>
</evidence>
<keyword evidence="4" id="KW-0963">Cytoplasm</keyword>
<keyword evidence="5" id="KW-0698">rRNA processing</keyword>
<dbReference type="GO" id="GO:0000177">
    <property type="term" value="C:cytoplasmic exosome (RNase complex)"/>
    <property type="evidence" value="ECO:0007669"/>
    <property type="project" value="TreeGrafter"/>
</dbReference>
<dbReference type="GO" id="GO:0000467">
    <property type="term" value="P:exonucleolytic trimming to generate mature 3'-end of 5.8S rRNA from tricistronic rRNA transcript (SSU-rRNA, 5.8S rRNA, LSU-rRNA)"/>
    <property type="evidence" value="ECO:0007669"/>
    <property type="project" value="TreeGrafter"/>
</dbReference>
<gene>
    <name evidence="12" type="ORF">CLEI1391_LOCUS7611</name>
</gene>
<reference evidence="12" key="1">
    <citation type="submission" date="2021-01" db="EMBL/GenBank/DDBJ databases">
        <authorList>
            <person name="Corre E."/>
            <person name="Pelletier E."/>
            <person name="Niang G."/>
            <person name="Scheremetjew M."/>
            <person name="Finn R."/>
            <person name="Kale V."/>
            <person name="Holt S."/>
            <person name="Cochrane G."/>
            <person name="Meng A."/>
            <person name="Brown T."/>
            <person name="Cohen L."/>
        </authorList>
    </citation>
    <scope>NUCLEOTIDE SEQUENCE</scope>
    <source>
        <strain evidence="12">SAG 11-49</strain>
    </source>
</reference>
<evidence type="ECO:0000256" key="8">
    <source>
        <dbReference type="ARBA" id="ARBA00023242"/>
    </source>
</evidence>
<comment type="similarity">
    <text evidence="3">Belongs to the RNase PH family.</text>
</comment>
<accession>A0A7S0WPP7</accession>
<dbReference type="GO" id="GO:0071035">
    <property type="term" value="P:nuclear polyadenylation-dependent rRNA catabolic process"/>
    <property type="evidence" value="ECO:0007669"/>
    <property type="project" value="TreeGrafter"/>
</dbReference>
<dbReference type="PANTHER" id="PTHR11097">
    <property type="entry name" value="EXOSOME COMPLEX EXONUCLEASE RIBOSOMAL RNA PROCESSING PROTEIN"/>
    <property type="match status" value="1"/>
</dbReference>